<dbReference type="Pfam" id="PF01594">
    <property type="entry name" value="AI-2E_transport"/>
    <property type="match status" value="1"/>
</dbReference>
<feature type="transmembrane region" description="Helical" evidence="6">
    <location>
        <begin position="267"/>
        <end position="289"/>
    </location>
</feature>
<name>A0A1G8CXL0_9FLAO</name>
<dbReference type="AlphaFoldDB" id="A0A1G8CXL0"/>
<keyword evidence="5 6" id="KW-0472">Membrane</keyword>
<comment type="subcellular location">
    <subcellularLocation>
        <location evidence="1">Membrane</location>
        <topology evidence="1">Multi-pass membrane protein</topology>
    </subcellularLocation>
</comment>
<proteinExistence type="inferred from homology"/>
<feature type="transmembrane region" description="Helical" evidence="6">
    <location>
        <begin position="301"/>
        <end position="331"/>
    </location>
</feature>
<feature type="transmembrane region" description="Helical" evidence="6">
    <location>
        <begin position="67"/>
        <end position="89"/>
    </location>
</feature>
<evidence type="ECO:0000256" key="6">
    <source>
        <dbReference type="SAM" id="Phobius"/>
    </source>
</evidence>
<dbReference type="GO" id="GO:0016020">
    <property type="term" value="C:membrane"/>
    <property type="evidence" value="ECO:0007669"/>
    <property type="project" value="UniProtKB-SubCell"/>
</dbReference>
<protein>
    <submittedName>
        <fullName evidence="7">Predicted PurR-regulated permease PerM</fullName>
    </submittedName>
</protein>
<feature type="transmembrane region" description="Helical" evidence="6">
    <location>
        <begin position="36"/>
        <end position="55"/>
    </location>
</feature>
<feature type="transmembrane region" description="Helical" evidence="6">
    <location>
        <begin position="198"/>
        <end position="224"/>
    </location>
</feature>
<evidence type="ECO:0000256" key="3">
    <source>
        <dbReference type="ARBA" id="ARBA00022692"/>
    </source>
</evidence>
<reference evidence="8" key="1">
    <citation type="submission" date="2016-10" db="EMBL/GenBank/DDBJ databases">
        <authorList>
            <person name="Varghese N."/>
            <person name="Submissions S."/>
        </authorList>
    </citation>
    <scope>NUCLEOTIDE SEQUENCE [LARGE SCALE GENOMIC DNA]</scope>
    <source>
        <strain evidence="8">DSM 23313</strain>
    </source>
</reference>
<dbReference type="PANTHER" id="PTHR21716:SF4">
    <property type="entry name" value="TRANSMEMBRANE PROTEIN 245"/>
    <property type="match status" value="1"/>
</dbReference>
<feature type="transmembrane region" description="Helical" evidence="6">
    <location>
        <begin position="12"/>
        <end position="30"/>
    </location>
</feature>
<evidence type="ECO:0000313" key="7">
    <source>
        <dbReference type="EMBL" id="SDH49933.1"/>
    </source>
</evidence>
<comment type="similarity">
    <text evidence="2">Belongs to the autoinducer-2 exporter (AI-2E) (TC 2.A.86) family.</text>
</comment>
<gene>
    <name evidence="7" type="ORF">SAMN05421818_10553</name>
</gene>
<accession>A0A1G8CXL0</accession>
<keyword evidence="3 6" id="KW-0812">Transmembrane</keyword>
<sequence>MNDKIKSAIPSGILVQIAFLLVIVFVFFLLVKNLVVFLPGFLGAICLFVLLINPFRWLTEKKGWKKIWSIVVLILGSACLILGPMYLLIQTLTKKILVMLDDKDKIKTGITSVVDLLHTKYNIDIFDQSNLEKATELGGKVLQSIVNTSVNGLMEIGVAYLLLYFMLVDYKSIERWFNKYIPLGRANMDNMKIDMKKLVVSNTIGVPLTAFCQAVVAYVGYLIFGVDDAFVFFVLTGFAAMIPVVGAALIYIPLVGMLIAQGDTTSAIGLLLYSLILVGLSDNLIRFMLQKRMADVHPLITIFGVIVGVNLFGFIGIIFGPILFSLFFWLIKIYRNEFVIPSENKQA</sequence>
<evidence type="ECO:0000256" key="4">
    <source>
        <dbReference type="ARBA" id="ARBA00022989"/>
    </source>
</evidence>
<dbReference type="RefSeq" id="WP_090406551.1">
    <property type="nucleotide sequence ID" value="NZ_FNDQ01000005.1"/>
</dbReference>
<keyword evidence="4 6" id="KW-1133">Transmembrane helix</keyword>
<keyword evidence="8" id="KW-1185">Reference proteome</keyword>
<dbReference type="Proteomes" id="UP000243588">
    <property type="component" value="Unassembled WGS sequence"/>
</dbReference>
<dbReference type="InterPro" id="IPR002549">
    <property type="entry name" value="AI-2E-like"/>
</dbReference>
<evidence type="ECO:0000256" key="5">
    <source>
        <dbReference type="ARBA" id="ARBA00023136"/>
    </source>
</evidence>
<organism evidence="7 8">
    <name type="scientific">Myroides phaeus</name>
    <dbReference type="NCBI Taxonomy" id="702745"/>
    <lineage>
        <taxon>Bacteria</taxon>
        <taxon>Pseudomonadati</taxon>
        <taxon>Bacteroidota</taxon>
        <taxon>Flavobacteriia</taxon>
        <taxon>Flavobacteriales</taxon>
        <taxon>Flavobacteriaceae</taxon>
        <taxon>Myroides</taxon>
    </lineage>
</organism>
<dbReference type="STRING" id="702745.SAMN05421818_10553"/>
<feature type="transmembrane region" description="Helical" evidence="6">
    <location>
        <begin position="152"/>
        <end position="170"/>
    </location>
</feature>
<evidence type="ECO:0000256" key="1">
    <source>
        <dbReference type="ARBA" id="ARBA00004141"/>
    </source>
</evidence>
<dbReference type="EMBL" id="FNDQ01000005">
    <property type="protein sequence ID" value="SDH49933.1"/>
    <property type="molecule type" value="Genomic_DNA"/>
</dbReference>
<evidence type="ECO:0000313" key="8">
    <source>
        <dbReference type="Proteomes" id="UP000243588"/>
    </source>
</evidence>
<evidence type="ECO:0000256" key="2">
    <source>
        <dbReference type="ARBA" id="ARBA00009773"/>
    </source>
</evidence>
<dbReference type="PANTHER" id="PTHR21716">
    <property type="entry name" value="TRANSMEMBRANE PROTEIN"/>
    <property type="match status" value="1"/>
</dbReference>
<feature type="transmembrane region" description="Helical" evidence="6">
    <location>
        <begin position="230"/>
        <end position="255"/>
    </location>
</feature>